<keyword evidence="3" id="KW-1185">Reference proteome</keyword>
<dbReference type="PATRIC" id="fig|326442.8.peg.2853"/>
<dbReference type="InterPro" id="IPR041029">
    <property type="entry name" value="GbpA_2"/>
</dbReference>
<name>Q3IK02_PSET1</name>
<reference evidence="2 3" key="1">
    <citation type="journal article" date="2005" name="Genome Res.">
        <title>Coping with cold: the genome of the versatile marine Antarctica bacterium Pseudoalteromonas haloplanktis TAC125.</title>
        <authorList>
            <person name="Medigue C."/>
            <person name="Krin E."/>
            <person name="Pascal G."/>
            <person name="Barbe V."/>
            <person name="Bernsel A."/>
            <person name="Bertin P."/>
            <person name="Cheung F."/>
            <person name="Cruveiller S."/>
            <person name="Damico S."/>
            <person name="Duilio A."/>
            <person name="Fang G."/>
            <person name="Feller G."/>
            <person name="Mangenot S."/>
            <person name="Marino G."/>
            <person name="Nilsson J."/>
            <person name="Parilli E."/>
            <person name="Rocha E."/>
            <person name="Rouy Z."/>
            <person name="Sekowska A."/>
            <person name="Tutino M.L."/>
            <person name="Vallenet D."/>
            <person name="von Heijne G."/>
            <person name="Danchin A."/>
        </authorList>
    </citation>
    <scope>NUCLEOTIDE SEQUENCE [LARGE SCALE GENOMIC DNA]</scope>
    <source>
        <strain evidence="3">TAC 125</strain>
    </source>
</reference>
<evidence type="ECO:0000313" key="2">
    <source>
        <dbReference type="EMBL" id="CAI87991.1"/>
    </source>
</evidence>
<accession>Q3IK02</accession>
<evidence type="ECO:0000313" key="3">
    <source>
        <dbReference type="Proteomes" id="UP000006843"/>
    </source>
</evidence>
<proteinExistence type="predicted"/>
<dbReference type="BioCyc" id="PHAL326442:PSHA_RS14520-MONOMER"/>
<dbReference type="Pfam" id="PF18416">
    <property type="entry name" value="GbpA_2"/>
    <property type="match status" value="1"/>
</dbReference>
<dbReference type="Gene3D" id="3.30.70.2150">
    <property type="match status" value="1"/>
</dbReference>
<dbReference type="eggNOG" id="COG3397">
    <property type="taxonomic scope" value="Bacteria"/>
</dbReference>
<feature type="domain" description="N-acetylglucosamine binding protein A" evidence="1">
    <location>
        <begin position="10"/>
        <end position="106"/>
    </location>
</feature>
<dbReference type="EMBL" id="CR954246">
    <property type="protein sequence ID" value="CAI87991.1"/>
    <property type="molecule type" value="Genomic_DNA"/>
</dbReference>
<gene>
    <name evidence="2" type="ordered locus">PSHAa2956</name>
</gene>
<organism evidence="2 3">
    <name type="scientific">Pseudoalteromonas translucida (strain TAC 125)</name>
    <dbReference type="NCBI Taxonomy" id="326442"/>
    <lineage>
        <taxon>Bacteria</taxon>
        <taxon>Pseudomonadati</taxon>
        <taxon>Pseudomonadota</taxon>
        <taxon>Gammaproteobacteria</taxon>
        <taxon>Alteromonadales</taxon>
        <taxon>Pseudoalteromonadaceae</taxon>
        <taxon>Pseudoalteromonas</taxon>
    </lineage>
</organism>
<protein>
    <recommendedName>
        <fullName evidence="1">N-acetylglucosamine binding protein A domain-containing protein</fullName>
    </recommendedName>
</protein>
<sequence>MHTSLVCGKWTPIGCLNQDVQLSIGDSVVVTFYDMQGELVDLSFSYEVTVSEQGGPNAWPRLIAEYINVHVPLVSAGRMTDTGLVVAYRYNQIFALESSGICKADVGFNCLTKRNVSVIKNSAEYDSVYPAGGDNYNAGIKVLQPKTGHIYQCKAWPFSEYCRVNGEQSAMFEPGVGKSWAMAWQQVK</sequence>
<dbReference type="Proteomes" id="UP000006843">
    <property type="component" value="Chromosome I"/>
</dbReference>
<dbReference type="AlphaFoldDB" id="Q3IK02"/>
<dbReference type="HOGENOM" id="CLU_1439950_0_0_6"/>
<dbReference type="STRING" id="326442.PSHAa2956"/>
<evidence type="ECO:0000259" key="1">
    <source>
        <dbReference type="Pfam" id="PF18416"/>
    </source>
</evidence>
<dbReference type="KEGG" id="pha:PSHAa2956"/>